<gene>
    <name evidence="4" type="ORF">Micbo1qcDRAFT_197098</name>
</gene>
<dbReference type="PANTHER" id="PTHR32332:SF34">
    <property type="entry name" value="2-NITROPROPANE DIOXYGENASE FAMILY, PUTATIVE-RELATED"/>
    <property type="match status" value="1"/>
</dbReference>
<dbReference type="InterPro" id="IPR004136">
    <property type="entry name" value="NMO"/>
</dbReference>
<dbReference type="STRING" id="196109.A0A136IUN9"/>
<dbReference type="GO" id="GO:0018580">
    <property type="term" value="F:nitronate monooxygenase activity"/>
    <property type="evidence" value="ECO:0007669"/>
    <property type="project" value="InterPro"/>
</dbReference>
<accession>A0A136IUN9</accession>
<name>A0A136IUN9_9PEZI</name>
<keyword evidence="2" id="KW-0288">FMN</keyword>
<keyword evidence="3" id="KW-0560">Oxidoreductase</keyword>
<protein>
    <submittedName>
        <fullName evidence="4">2-nitropropane dioxygenase</fullName>
    </submittedName>
</protein>
<dbReference type="InterPro" id="IPR013785">
    <property type="entry name" value="Aldolase_TIM"/>
</dbReference>
<dbReference type="OrthoDB" id="2349068at2759"/>
<reference evidence="5" key="1">
    <citation type="submission" date="2016-02" db="EMBL/GenBank/DDBJ databases">
        <title>Draft genome sequence of Microdochium bolleyi, a fungal endophyte of beachgrass.</title>
        <authorList>
            <consortium name="DOE Joint Genome Institute"/>
            <person name="David A.S."/>
            <person name="May G."/>
            <person name="Haridas S."/>
            <person name="Lim J."/>
            <person name="Wang M."/>
            <person name="Labutti K."/>
            <person name="Lipzen A."/>
            <person name="Barry K."/>
            <person name="Grigoriev I.V."/>
        </authorList>
    </citation>
    <scope>NUCLEOTIDE SEQUENCE [LARGE SCALE GENOMIC DNA]</scope>
    <source>
        <strain evidence="5">J235TASD1</strain>
    </source>
</reference>
<dbReference type="PANTHER" id="PTHR32332">
    <property type="entry name" value="2-NITROPROPANE DIOXYGENASE"/>
    <property type="match status" value="1"/>
</dbReference>
<dbReference type="AlphaFoldDB" id="A0A136IUN9"/>
<keyword evidence="5" id="KW-1185">Reference proteome</keyword>
<dbReference type="Gene3D" id="3.20.20.70">
    <property type="entry name" value="Aldolase class I"/>
    <property type="match status" value="1"/>
</dbReference>
<evidence type="ECO:0000313" key="4">
    <source>
        <dbReference type="EMBL" id="KXJ88700.1"/>
    </source>
</evidence>
<dbReference type="InParanoid" id="A0A136IUN9"/>
<dbReference type="Proteomes" id="UP000070501">
    <property type="component" value="Unassembled WGS sequence"/>
</dbReference>
<evidence type="ECO:0000313" key="5">
    <source>
        <dbReference type="Proteomes" id="UP000070501"/>
    </source>
</evidence>
<evidence type="ECO:0000256" key="2">
    <source>
        <dbReference type="ARBA" id="ARBA00022643"/>
    </source>
</evidence>
<proteinExistence type="predicted"/>
<evidence type="ECO:0000256" key="1">
    <source>
        <dbReference type="ARBA" id="ARBA00022630"/>
    </source>
</evidence>
<sequence length="392" mass="41578">MARLVRTAKAAAATATGTSRMAQSLMQRWFPNTSHPLIVSAPMDFVSNVRLATEVTRTGGLGFIQGGRDFKPGSAVVTKTLDEQLSTAQKLLGELHNRDRCSTSTLPLGVGFVTYDASALEHFNDTTLPILVRHRPGVVWLFAPSPERPDTIRKIIEGLRQAASSAESEAWDLHIAVQVGTVEAARKAVEDGADIIVAQGIDAGGHQFASGAGIVSLVPEIADMLASSEVECSGNGSGKREIALWAAGGIADGRGVAAALALGADAAVLGTRYMVATESDAQDYKRQAILSTSDGGQNTVKSYIHDHVQGNHSWPGVYDGRAVVHPSYIDHVGGLSLEENKALFKSAKEQGESSRMVTWSGTGVGLIKKEQPAGEITRDVREEAVKVMSRLK</sequence>
<dbReference type="EMBL" id="KQ964257">
    <property type="protein sequence ID" value="KXJ88700.1"/>
    <property type="molecule type" value="Genomic_DNA"/>
</dbReference>
<dbReference type="Pfam" id="PF03060">
    <property type="entry name" value="NMO"/>
    <property type="match status" value="1"/>
</dbReference>
<evidence type="ECO:0000256" key="3">
    <source>
        <dbReference type="ARBA" id="ARBA00023002"/>
    </source>
</evidence>
<organism evidence="4 5">
    <name type="scientific">Microdochium bolleyi</name>
    <dbReference type="NCBI Taxonomy" id="196109"/>
    <lineage>
        <taxon>Eukaryota</taxon>
        <taxon>Fungi</taxon>
        <taxon>Dikarya</taxon>
        <taxon>Ascomycota</taxon>
        <taxon>Pezizomycotina</taxon>
        <taxon>Sordariomycetes</taxon>
        <taxon>Xylariomycetidae</taxon>
        <taxon>Xylariales</taxon>
        <taxon>Microdochiaceae</taxon>
        <taxon>Microdochium</taxon>
    </lineage>
</organism>
<dbReference type="SUPFAM" id="SSF51412">
    <property type="entry name" value="Inosine monophosphate dehydrogenase (IMPDH)"/>
    <property type="match status" value="1"/>
</dbReference>
<dbReference type="GO" id="GO:0051213">
    <property type="term" value="F:dioxygenase activity"/>
    <property type="evidence" value="ECO:0007669"/>
    <property type="project" value="UniProtKB-KW"/>
</dbReference>
<keyword evidence="1" id="KW-0285">Flavoprotein</keyword>
<dbReference type="CDD" id="cd04730">
    <property type="entry name" value="NPD_like"/>
    <property type="match status" value="1"/>
</dbReference>
<keyword evidence="4" id="KW-0223">Dioxygenase</keyword>